<organism evidence="1">
    <name type="scientific">Malaco herpesvirus 1</name>
    <dbReference type="NCBI Taxonomy" id="3031797"/>
    <lineage>
        <taxon>Viruses</taxon>
        <taxon>Duplodnaviria</taxon>
        <taxon>Heunggongvirae</taxon>
        <taxon>Peploviricota</taxon>
        <taxon>Herviviricetes</taxon>
        <taxon>Herpesvirales</taxon>
        <taxon>Malacoherpesviridae</taxon>
    </lineage>
</organism>
<protein>
    <submittedName>
        <fullName evidence="1">ORF69</fullName>
    </submittedName>
</protein>
<accession>A0AA48P8C9</accession>
<proteinExistence type="predicted"/>
<reference evidence="1" key="1">
    <citation type="journal article" date="2023" name="Front. Mar. Sci.">
        <title>Tracing the invertebrate herpesviruses in the global sequence datasets.</title>
        <authorList>
            <person name="Rosani U."/>
            <person name="Gaia M."/>
            <person name="Delmont T.O."/>
            <person name="Krupovic M."/>
        </authorList>
    </citation>
    <scope>NUCLEOTIDE SEQUENCE</scope>
    <source>
        <strain evidence="1">MalacoHV1/China/2018</strain>
    </source>
</reference>
<dbReference type="EMBL" id="BK063093">
    <property type="protein sequence ID" value="DBA11770.1"/>
    <property type="molecule type" value="Genomic_DNA"/>
</dbReference>
<evidence type="ECO:0000313" key="1">
    <source>
        <dbReference type="EMBL" id="DBA11770.1"/>
    </source>
</evidence>
<name>A0AA48P8C9_9VIRU</name>
<reference evidence="1" key="2">
    <citation type="submission" date="2023-01" db="EMBL/GenBank/DDBJ databases">
        <authorList>
            <person name="Rosani U."/>
            <person name="Delmont T.O."/>
            <person name="Gaia M."/>
            <person name="Krupovic M."/>
        </authorList>
    </citation>
    <scope>NUCLEOTIDE SEQUENCE</scope>
    <source>
        <strain evidence="1">MalacoHV1/China/2018</strain>
    </source>
</reference>
<sequence length="735" mass="83785">MANLGRASVRFQPYKTNLIEVMKKSRMDVKEMMNISLLNELNTLKQLYNDTFITNNQQTIPVVTEIVVEKPEEGETSSTSKTKAKEIAKFSDLKTEAAQKAFLTSMSTDQILTAARYAADEDIRLREDTVIKTLLILTKPDMDVEQTILTENVAEVEKLRLVQRASNLLYYAYVREDAKQKYHDIVSEINQKNEENYGKMSMITPSAWIKDFIEANLSTTARGILFQQFMVRKASPTNPELVTARTYNPDLHHILSRFASLFSIVTFIPHDSVRLSMRETVFSDTQSLIHYAASSNPDLVNYSDFLKRTYEHLTEPNLFANIKLAVLTSVMKLMNMREDHVFVTRGKKSIAPKNTATGSVVGVPHDILTDLLPFIIDNKAIYDLKKYEEKVKGDGKESEVHTRYRDTPIGRFLNFDHLSAAEFERTVKLIKKREGITEDVRVHVKSIETIGMLDCVRHIYTALMTAACTLTYIFTANFTKPLEELIIRFPETRRIQFVPSLEAYPGALFFNLLHEGGSVPVGIERYKYQPYMTSMRTNFALFFESFVRILPTLQDVKADAYTPTLKGVYTQKNPNTISFSTKRTEDMIQGLRYISIDELKSFKIRMKANMFESHADFLNQSITGSFPLLQAGSIPRNIGYFYDLLQSSKETGPVLGDKNLFNVPTNYATPESGFENFCRLPVVYRFETITVTTKKETRQTYTSALESENTANIYSALQSIIGGGEIRAERGMETE</sequence>